<gene>
    <name evidence="1" type="ORF">NCTC11012_01227</name>
    <name evidence="2" type="ORF">NCTC11012_01241</name>
</gene>
<reference evidence="2 3" key="1">
    <citation type="submission" date="2018-06" db="EMBL/GenBank/DDBJ databases">
        <authorList>
            <consortium name="Pathogen Informatics"/>
            <person name="Doyle S."/>
        </authorList>
    </citation>
    <scope>NUCLEOTIDE SEQUENCE [LARGE SCALE GENOMIC DNA]</scope>
    <source>
        <strain evidence="2 3">NCTC11012</strain>
    </source>
</reference>
<dbReference type="EMBL" id="UGQF01000001">
    <property type="protein sequence ID" value="STZ02997.1"/>
    <property type="molecule type" value="Genomic_DNA"/>
</dbReference>
<dbReference type="AlphaFoldDB" id="A0A378QQQ9"/>
<evidence type="ECO:0000313" key="2">
    <source>
        <dbReference type="EMBL" id="STZ03011.1"/>
    </source>
</evidence>
<organism evidence="2 3">
    <name type="scientific">Moraxella equi</name>
    <dbReference type="NCBI Taxonomy" id="60442"/>
    <lineage>
        <taxon>Bacteria</taxon>
        <taxon>Pseudomonadati</taxon>
        <taxon>Pseudomonadota</taxon>
        <taxon>Gammaproteobacteria</taxon>
        <taxon>Moraxellales</taxon>
        <taxon>Moraxellaceae</taxon>
        <taxon>Moraxella</taxon>
    </lineage>
</organism>
<evidence type="ECO:0000313" key="3">
    <source>
        <dbReference type="Proteomes" id="UP000254618"/>
    </source>
</evidence>
<sequence>MMIWTMSHFNDLDKLQKQAFIENERRLATLTMMIDNHIHDSIKAYLTWLPIFKVSYPEFIAYYNKHGLHNLNHVLRH</sequence>
<proteinExistence type="predicted"/>
<evidence type="ECO:0000313" key="1">
    <source>
        <dbReference type="EMBL" id="STZ02997.1"/>
    </source>
</evidence>
<accession>A0A378QQQ9</accession>
<protein>
    <submittedName>
        <fullName evidence="2">Uncharacterized protein</fullName>
    </submittedName>
</protein>
<name>A0A378QQQ9_9GAMM</name>
<dbReference type="Proteomes" id="UP000254618">
    <property type="component" value="Unassembled WGS sequence"/>
</dbReference>
<dbReference type="EMBL" id="UGQF01000001">
    <property type="protein sequence ID" value="STZ03011.1"/>
    <property type="molecule type" value="Genomic_DNA"/>
</dbReference>